<dbReference type="InterPro" id="IPR050863">
    <property type="entry name" value="CenT-Element_Derived"/>
</dbReference>
<dbReference type="Pfam" id="PF03184">
    <property type="entry name" value="DDE_1"/>
    <property type="match status" value="1"/>
</dbReference>
<dbReference type="GO" id="GO:0005634">
    <property type="term" value="C:nucleus"/>
    <property type="evidence" value="ECO:0007669"/>
    <property type="project" value="UniProtKB-SubCell"/>
</dbReference>
<dbReference type="PANTHER" id="PTHR19303">
    <property type="entry name" value="TRANSPOSON"/>
    <property type="match status" value="1"/>
</dbReference>
<evidence type="ECO:0000256" key="2">
    <source>
        <dbReference type="SAM" id="MobiDB-lite"/>
    </source>
</evidence>
<dbReference type="EMBL" id="CARXXK010001017">
    <property type="protein sequence ID" value="CAI6372001.1"/>
    <property type="molecule type" value="Genomic_DNA"/>
</dbReference>
<feature type="compositionally biased region" description="Acidic residues" evidence="2">
    <location>
        <begin position="488"/>
        <end position="501"/>
    </location>
</feature>
<dbReference type="InterPro" id="IPR036397">
    <property type="entry name" value="RNaseH_sf"/>
</dbReference>
<feature type="domain" description="DDE-1" evidence="3">
    <location>
        <begin position="208"/>
        <end position="346"/>
    </location>
</feature>
<dbReference type="Gene3D" id="3.30.420.10">
    <property type="entry name" value="Ribonuclease H-like superfamily/Ribonuclease H"/>
    <property type="match status" value="1"/>
</dbReference>
<gene>
    <name evidence="6" type="ORF">MEUPH1_LOCUS25938</name>
    <name evidence="5" type="ORF">MEUPH1_LOCUS9687</name>
</gene>
<evidence type="ECO:0000256" key="1">
    <source>
        <dbReference type="ARBA" id="ARBA00004123"/>
    </source>
</evidence>
<dbReference type="Gene3D" id="1.10.10.60">
    <property type="entry name" value="Homeodomain-like"/>
    <property type="match status" value="1"/>
</dbReference>
<comment type="caution">
    <text evidence="6">The sequence shown here is derived from an EMBL/GenBank/DDBJ whole genome shotgun (WGS) entry which is preliminary data.</text>
</comment>
<evidence type="ECO:0000259" key="4">
    <source>
        <dbReference type="Pfam" id="PF05225"/>
    </source>
</evidence>
<protein>
    <recommendedName>
        <fullName evidence="8">DDE-1 domain-containing protein</fullName>
    </recommendedName>
</protein>
<dbReference type="AlphaFoldDB" id="A0AAV0XV01"/>
<dbReference type="InterPro" id="IPR007889">
    <property type="entry name" value="HTH_Psq"/>
</dbReference>
<dbReference type="InterPro" id="IPR004875">
    <property type="entry name" value="DDE_SF_endonuclease_dom"/>
</dbReference>
<feature type="domain" description="HTH psq-type" evidence="4">
    <location>
        <begin position="20"/>
        <end position="54"/>
    </location>
</feature>
<sequence length="594" mass="68515">MPNYYKRIPGSRTYRNFAAETLENALKEIRNKSLSYRKASDKYGIPISTLSRKKNNLNVKPHGGQTALTSTEENVIVETILFASDWGYPFEREDVKTLVKSYLDRAGRKLKIFQDNKPGDEWYSRFLDRYSDVLKPRLSENIKRSRAAVSRTIINEYFNNLELSLENVPPENIINYDETNFIDDPGRTKVLVRKKTKHADSVMDSTKSATSVMFAVDASGVMLPPYVVYKSLQMWEPWTLGGPKGCRYNRSHSGWFDQSIFEEWFQTIIIPHCRRLVGIKVIIGDNLASHISVNIVKLCKQHDIKFIFLPPNSTHLTQPLDVCCFRPMKIAWRRVLKMHKLKKKGPLTKDVFPKILKATLDKLKISQSDNIKSGFKATGIYPIDRDKVLIKLPGDPDSSSASSIIPQVLHDLFKETRFGSNDGPAKKCKRKRFNIEPGRSVTEANMFHEGEDLGLDTELNNEEELNPNTELNPNETELNTISEKNYETEENYETEGNYETEENGETVIININNLKVDDFVKVKFETIRSNFEEYMGQITEIEEENILCRFLRKSQSMRGCYSFPFIIDEAYVTLDQVVKKLKVLTERRGNFKFE</sequence>
<dbReference type="EMBL" id="CARXXK010000002">
    <property type="protein sequence ID" value="CAI6353580.1"/>
    <property type="molecule type" value="Genomic_DNA"/>
</dbReference>
<dbReference type="GO" id="GO:0003677">
    <property type="term" value="F:DNA binding"/>
    <property type="evidence" value="ECO:0007669"/>
    <property type="project" value="InterPro"/>
</dbReference>
<feature type="region of interest" description="Disordered" evidence="2">
    <location>
        <begin position="464"/>
        <end position="501"/>
    </location>
</feature>
<feature type="compositionally biased region" description="Low complexity" evidence="2">
    <location>
        <begin position="466"/>
        <end position="480"/>
    </location>
</feature>
<dbReference type="PANTHER" id="PTHR19303:SF74">
    <property type="entry name" value="POGO TRANSPOSABLE ELEMENT WITH KRAB DOMAIN"/>
    <property type="match status" value="1"/>
</dbReference>
<accession>A0AAV0XV01</accession>
<name>A0AAV0XV01_9HEMI</name>
<proteinExistence type="predicted"/>
<evidence type="ECO:0000313" key="6">
    <source>
        <dbReference type="EMBL" id="CAI6372001.1"/>
    </source>
</evidence>
<dbReference type="Proteomes" id="UP001160148">
    <property type="component" value="Unassembled WGS sequence"/>
</dbReference>
<organism evidence="6 7">
    <name type="scientific">Macrosiphum euphorbiae</name>
    <name type="common">potato aphid</name>
    <dbReference type="NCBI Taxonomy" id="13131"/>
    <lineage>
        <taxon>Eukaryota</taxon>
        <taxon>Metazoa</taxon>
        <taxon>Ecdysozoa</taxon>
        <taxon>Arthropoda</taxon>
        <taxon>Hexapoda</taxon>
        <taxon>Insecta</taxon>
        <taxon>Pterygota</taxon>
        <taxon>Neoptera</taxon>
        <taxon>Paraneoptera</taxon>
        <taxon>Hemiptera</taxon>
        <taxon>Sternorrhyncha</taxon>
        <taxon>Aphidomorpha</taxon>
        <taxon>Aphidoidea</taxon>
        <taxon>Aphididae</taxon>
        <taxon>Macrosiphini</taxon>
        <taxon>Macrosiphum</taxon>
    </lineage>
</organism>
<dbReference type="SUPFAM" id="SSF46689">
    <property type="entry name" value="Homeodomain-like"/>
    <property type="match status" value="1"/>
</dbReference>
<dbReference type="InterPro" id="IPR009057">
    <property type="entry name" value="Homeodomain-like_sf"/>
</dbReference>
<comment type="subcellular location">
    <subcellularLocation>
        <location evidence="1">Nucleus</location>
    </subcellularLocation>
</comment>
<evidence type="ECO:0000313" key="7">
    <source>
        <dbReference type="Proteomes" id="UP001160148"/>
    </source>
</evidence>
<evidence type="ECO:0008006" key="8">
    <source>
        <dbReference type="Google" id="ProtNLM"/>
    </source>
</evidence>
<evidence type="ECO:0000259" key="3">
    <source>
        <dbReference type="Pfam" id="PF03184"/>
    </source>
</evidence>
<evidence type="ECO:0000313" key="5">
    <source>
        <dbReference type="EMBL" id="CAI6353580.1"/>
    </source>
</evidence>
<keyword evidence="7" id="KW-1185">Reference proteome</keyword>
<dbReference type="Pfam" id="PF05225">
    <property type="entry name" value="HTH_psq"/>
    <property type="match status" value="1"/>
</dbReference>
<reference evidence="6 7" key="1">
    <citation type="submission" date="2023-01" db="EMBL/GenBank/DDBJ databases">
        <authorList>
            <person name="Whitehead M."/>
        </authorList>
    </citation>
    <scope>NUCLEOTIDE SEQUENCE [LARGE SCALE GENOMIC DNA]</scope>
</reference>